<reference evidence="2" key="1">
    <citation type="submission" date="2019-12" db="EMBL/GenBank/DDBJ databases">
        <title>Comparative genomics gives insights into the taxonomy of the Azoarcus-Aromatoleum group and reveals separate origins of nif in the plant-associated Azoarcus and non-plant-associated Aromatoleum sub-groups.</title>
        <authorList>
            <person name="Lafos M."/>
            <person name="Maluk M."/>
            <person name="Batista M."/>
            <person name="Junghare M."/>
            <person name="Carmona M."/>
            <person name="Faoro H."/>
            <person name="Cruz L.M."/>
            <person name="Battistoni F."/>
            <person name="De Souza E."/>
            <person name="Pedrosa F."/>
            <person name="Chen W.-M."/>
            <person name="Poole P.S."/>
            <person name="Dixon R.A."/>
            <person name="James E.K."/>
        </authorList>
    </citation>
    <scope>NUCLEOTIDE SEQUENCE</scope>
    <source>
        <strain evidence="2">LuFRes1</strain>
    </source>
</reference>
<feature type="domain" description="Glycosyl transferase family 1" evidence="1">
    <location>
        <begin position="232"/>
        <end position="379"/>
    </location>
</feature>
<name>A0ABX1PM20_9RHOO</name>
<protein>
    <submittedName>
        <fullName evidence="2">Glycosyltransferase</fullName>
    </submittedName>
</protein>
<keyword evidence="3" id="KW-1185">Reference proteome</keyword>
<evidence type="ECO:0000313" key="3">
    <source>
        <dbReference type="Proteomes" id="UP000615989"/>
    </source>
</evidence>
<dbReference type="PANTHER" id="PTHR45947:SF14">
    <property type="entry name" value="SLL1723 PROTEIN"/>
    <property type="match status" value="1"/>
</dbReference>
<evidence type="ECO:0000259" key="1">
    <source>
        <dbReference type="Pfam" id="PF00534"/>
    </source>
</evidence>
<accession>A0ABX1PM20</accession>
<comment type="caution">
    <text evidence="2">The sequence shown here is derived from an EMBL/GenBank/DDBJ whole genome shotgun (WGS) entry which is preliminary data.</text>
</comment>
<dbReference type="Gene3D" id="3.40.50.2000">
    <property type="entry name" value="Glycogen Phosphorylase B"/>
    <property type="match status" value="2"/>
</dbReference>
<dbReference type="Pfam" id="PF00534">
    <property type="entry name" value="Glycos_transf_1"/>
    <property type="match status" value="1"/>
</dbReference>
<dbReference type="Proteomes" id="UP000615989">
    <property type="component" value="Unassembled WGS sequence"/>
</dbReference>
<dbReference type="InterPro" id="IPR050194">
    <property type="entry name" value="Glycosyltransferase_grp1"/>
</dbReference>
<sequence>MRVLWVVNTIFPDAAIHLGMEPPVYGGWMYGLASDLAASDDVQLSVATIYAGKELQSFSLYGIHYCLIPKKRGSGRLKDSWREIIAHFAPDLVHIHGTEFGHGMALMNACPDLKYVVSIQGLVSVYHRYFMAGMTSWDVLRNITFRDVVRRSTLFHARHDFYKRGLVEQEYIRRATAVIGRTDWDRAHTRAINPKVRYHFCNESLRDEFYTGEKWSLDNCRRHSIFLSQAGYPIKGLHQVLKAVALLKEDYPDILVEVAGQDITKAMTLMDRFKRTGYGSYISSVIKHYGLTNHVKFLGPLHSEAIKAAYLRAHVFISPSSIENSSNSIGEAQILGTPVIASYVGGVMAILKNYHFAKTYEFLSYEVLASYISSIFESTDCRLLAMDAQNAQERHDRKINCTRQIEIYSKIIKGKLK</sequence>
<dbReference type="RefSeq" id="WP_169118912.1">
    <property type="nucleotide sequence ID" value="NZ_WTVG02000034.1"/>
</dbReference>
<dbReference type="EMBL" id="WTVG01000035">
    <property type="protein sequence ID" value="NMG25554.1"/>
    <property type="molecule type" value="Genomic_DNA"/>
</dbReference>
<dbReference type="CDD" id="cd03801">
    <property type="entry name" value="GT4_PimA-like"/>
    <property type="match status" value="1"/>
</dbReference>
<dbReference type="InterPro" id="IPR001296">
    <property type="entry name" value="Glyco_trans_1"/>
</dbReference>
<dbReference type="PANTHER" id="PTHR45947">
    <property type="entry name" value="SULFOQUINOVOSYL TRANSFERASE SQD2"/>
    <property type="match status" value="1"/>
</dbReference>
<proteinExistence type="predicted"/>
<evidence type="ECO:0000313" key="2">
    <source>
        <dbReference type="EMBL" id="NMG25554.1"/>
    </source>
</evidence>
<organism evidence="2 3">
    <name type="scientific">Aromatoleum anaerobium</name>
    <dbReference type="NCBI Taxonomy" id="182180"/>
    <lineage>
        <taxon>Bacteria</taxon>
        <taxon>Pseudomonadati</taxon>
        <taxon>Pseudomonadota</taxon>
        <taxon>Betaproteobacteria</taxon>
        <taxon>Rhodocyclales</taxon>
        <taxon>Rhodocyclaceae</taxon>
        <taxon>Aromatoleum</taxon>
    </lineage>
</organism>
<dbReference type="SUPFAM" id="SSF53756">
    <property type="entry name" value="UDP-Glycosyltransferase/glycogen phosphorylase"/>
    <property type="match status" value="1"/>
</dbReference>
<gene>
    <name evidence="2" type="ORF">GO606_12640</name>
</gene>